<comment type="subcellular location">
    <subcellularLocation>
        <location evidence="1">Endomembrane system</location>
        <topology evidence="1">Multi-pass membrane protein</topology>
    </subcellularLocation>
</comment>
<evidence type="ECO:0000256" key="6">
    <source>
        <dbReference type="ARBA" id="ARBA00023136"/>
    </source>
</evidence>
<keyword evidence="6 8" id="KW-0472">Membrane</keyword>
<comment type="caution">
    <text evidence="8">Lacks conserved residue(s) required for the propagation of feature annotation.</text>
</comment>
<protein>
    <recommendedName>
        <fullName evidence="8">S-acyltransferase</fullName>
        <ecNumber evidence="8">2.3.1.225</ecNumber>
    </recommendedName>
    <alternativeName>
        <fullName evidence="8">Palmitoyltransferase</fullName>
    </alternativeName>
</protein>
<dbReference type="STRING" id="35608.A0A2U1PYX8"/>
<dbReference type="Pfam" id="PF01529">
    <property type="entry name" value="DHHC"/>
    <property type="match status" value="1"/>
</dbReference>
<keyword evidence="12" id="KW-1185">Reference proteome</keyword>
<evidence type="ECO:0000256" key="9">
    <source>
        <dbReference type="SAM" id="MobiDB-lite"/>
    </source>
</evidence>
<evidence type="ECO:0000313" key="11">
    <source>
        <dbReference type="EMBL" id="PWA90984.1"/>
    </source>
</evidence>
<sequence>MDVAQPTKKPMDFQLLCWKKVILVLTFVEHGSSASFEMDTCGRGLRRSLGIGIFNLYKTWKTGSNDSLKPYIRVTEHVGYQKMMLFTDIICWFVALVNKLKKVRLTAQKEADKSNPKHPLRHTAKAQNIGGVPVHTFLCTKRLVISCYTPFMILSGLVPGCPDDLRSTSRAGFVSFLAGSSDSWSSMEWILYRLVPCYPLLHYLHFVMAAKSVTQTGLIHVFRELFGLVLVMEKSLMERRPSSFKSVSHDPGSVPENWKPPSEENLEAGVSTSEEVPENIQALGYCRYCRNGKPPRCHHCSVCQRCVLKMDHHCVWVVNCVGARNYKYFLLFLILYLDAVLNLAFALSLLCFIIMHASLLSTNTTSVEVYEKKGVVRWKYDLGRKKNFEQVFGTRKALWFFPLFAKEDLENIPALHGLNFPTCSDDAVDKDLLVGCGALSQTGQSVFLSKRKSLGKMLQIVLQSANVPMFASQMDIGVCSSKLSAQLGHPSVCSAYL</sequence>
<accession>A0A2U1PYX8</accession>
<dbReference type="Proteomes" id="UP000245207">
    <property type="component" value="Unassembled WGS sequence"/>
</dbReference>
<evidence type="ECO:0000256" key="3">
    <source>
        <dbReference type="ARBA" id="ARBA00022679"/>
    </source>
</evidence>
<comment type="caution">
    <text evidence="11">The sequence shown here is derived from an EMBL/GenBank/DDBJ whole genome shotgun (WGS) entry which is preliminary data.</text>
</comment>
<dbReference type="EC" id="2.3.1.225" evidence="8"/>
<evidence type="ECO:0000259" key="10">
    <source>
        <dbReference type="Pfam" id="PF01529"/>
    </source>
</evidence>
<reference evidence="11 12" key="1">
    <citation type="journal article" date="2018" name="Mol. Plant">
        <title>The genome of Artemisia annua provides insight into the evolution of Asteraceae family and artemisinin biosynthesis.</title>
        <authorList>
            <person name="Shen Q."/>
            <person name="Zhang L."/>
            <person name="Liao Z."/>
            <person name="Wang S."/>
            <person name="Yan T."/>
            <person name="Shi P."/>
            <person name="Liu M."/>
            <person name="Fu X."/>
            <person name="Pan Q."/>
            <person name="Wang Y."/>
            <person name="Lv Z."/>
            <person name="Lu X."/>
            <person name="Zhang F."/>
            <person name="Jiang W."/>
            <person name="Ma Y."/>
            <person name="Chen M."/>
            <person name="Hao X."/>
            <person name="Li L."/>
            <person name="Tang Y."/>
            <person name="Lv G."/>
            <person name="Zhou Y."/>
            <person name="Sun X."/>
            <person name="Brodelius P.E."/>
            <person name="Rose J.K.C."/>
            <person name="Tang K."/>
        </authorList>
    </citation>
    <scope>NUCLEOTIDE SEQUENCE [LARGE SCALE GENOMIC DNA]</scope>
    <source>
        <strain evidence="12">cv. Huhao1</strain>
        <tissue evidence="11">Leaf</tissue>
    </source>
</reference>
<dbReference type="OrthoDB" id="331948at2759"/>
<proteinExistence type="inferred from homology"/>
<keyword evidence="3 8" id="KW-0808">Transferase</keyword>
<dbReference type="PANTHER" id="PTHR12246">
    <property type="entry name" value="PALMITOYLTRANSFERASE ZDHHC16"/>
    <property type="match status" value="1"/>
</dbReference>
<feature type="domain" description="Palmitoyltransferase DHHC" evidence="10">
    <location>
        <begin position="284"/>
        <end position="336"/>
    </location>
</feature>
<evidence type="ECO:0000256" key="5">
    <source>
        <dbReference type="ARBA" id="ARBA00022989"/>
    </source>
</evidence>
<dbReference type="AlphaFoldDB" id="A0A2U1PYX8"/>
<name>A0A2U1PYX8_ARTAN</name>
<keyword evidence="4 8" id="KW-0812">Transmembrane</keyword>
<comment type="domain">
    <text evidence="8">The DHHC domain is required for palmitoyltransferase activity.</text>
</comment>
<gene>
    <name evidence="11" type="ORF">CTI12_AA095100</name>
</gene>
<keyword evidence="7 8" id="KW-0012">Acyltransferase</keyword>
<dbReference type="InterPro" id="IPR039859">
    <property type="entry name" value="PFA4/ZDH16/20/ERF2-like"/>
</dbReference>
<keyword evidence="5 8" id="KW-1133">Transmembrane helix</keyword>
<dbReference type="InterPro" id="IPR001594">
    <property type="entry name" value="Palmitoyltrfase_DHHC"/>
</dbReference>
<feature type="transmembrane region" description="Helical" evidence="8">
    <location>
        <begin position="328"/>
        <end position="354"/>
    </location>
</feature>
<organism evidence="11 12">
    <name type="scientific">Artemisia annua</name>
    <name type="common">Sweet wormwood</name>
    <dbReference type="NCBI Taxonomy" id="35608"/>
    <lineage>
        <taxon>Eukaryota</taxon>
        <taxon>Viridiplantae</taxon>
        <taxon>Streptophyta</taxon>
        <taxon>Embryophyta</taxon>
        <taxon>Tracheophyta</taxon>
        <taxon>Spermatophyta</taxon>
        <taxon>Magnoliopsida</taxon>
        <taxon>eudicotyledons</taxon>
        <taxon>Gunneridae</taxon>
        <taxon>Pentapetalae</taxon>
        <taxon>asterids</taxon>
        <taxon>campanulids</taxon>
        <taxon>Asterales</taxon>
        <taxon>Asteraceae</taxon>
        <taxon>Asteroideae</taxon>
        <taxon>Anthemideae</taxon>
        <taxon>Artemisiinae</taxon>
        <taxon>Artemisia</taxon>
    </lineage>
</organism>
<feature type="region of interest" description="Disordered" evidence="9">
    <location>
        <begin position="243"/>
        <end position="265"/>
    </location>
</feature>
<evidence type="ECO:0000313" key="12">
    <source>
        <dbReference type="Proteomes" id="UP000245207"/>
    </source>
</evidence>
<dbReference type="GO" id="GO:0012505">
    <property type="term" value="C:endomembrane system"/>
    <property type="evidence" value="ECO:0007669"/>
    <property type="project" value="UniProtKB-SubCell"/>
</dbReference>
<evidence type="ECO:0000256" key="4">
    <source>
        <dbReference type="ARBA" id="ARBA00022692"/>
    </source>
</evidence>
<evidence type="ECO:0000256" key="7">
    <source>
        <dbReference type="ARBA" id="ARBA00023315"/>
    </source>
</evidence>
<evidence type="ECO:0000256" key="1">
    <source>
        <dbReference type="ARBA" id="ARBA00004127"/>
    </source>
</evidence>
<comment type="similarity">
    <text evidence="2 8">Belongs to the DHHC palmitoyltransferase family.</text>
</comment>
<dbReference type="EMBL" id="PKPP01000584">
    <property type="protein sequence ID" value="PWA90984.1"/>
    <property type="molecule type" value="Genomic_DNA"/>
</dbReference>
<comment type="catalytic activity">
    <reaction evidence="8">
        <text>L-cysteinyl-[protein] + hexadecanoyl-CoA = S-hexadecanoyl-L-cysteinyl-[protein] + CoA</text>
        <dbReference type="Rhea" id="RHEA:36683"/>
        <dbReference type="Rhea" id="RHEA-COMP:10131"/>
        <dbReference type="Rhea" id="RHEA-COMP:11032"/>
        <dbReference type="ChEBI" id="CHEBI:29950"/>
        <dbReference type="ChEBI" id="CHEBI:57287"/>
        <dbReference type="ChEBI" id="CHEBI:57379"/>
        <dbReference type="ChEBI" id="CHEBI:74151"/>
        <dbReference type="EC" id="2.3.1.225"/>
    </reaction>
</comment>
<dbReference type="PROSITE" id="PS50216">
    <property type="entry name" value="DHHC"/>
    <property type="match status" value="1"/>
</dbReference>
<evidence type="ECO:0000256" key="2">
    <source>
        <dbReference type="ARBA" id="ARBA00008574"/>
    </source>
</evidence>
<evidence type="ECO:0000256" key="8">
    <source>
        <dbReference type="RuleBase" id="RU079119"/>
    </source>
</evidence>
<dbReference type="GO" id="GO:0019706">
    <property type="term" value="F:protein-cysteine S-palmitoyltransferase activity"/>
    <property type="evidence" value="ECO:0007669"/>
    <property type="project" value="UniProtKB-EC"/>
</dbReference>